<evidence type="ECO:0000313" key="2">
    <source>
        <dbReference type="EMBL" id="SDY33746.1"/>
    </source>
</evidence>
<dbReference type="PANTHER" id="PTHR43798:SF33">
    <property type="entry name" value="HYDROLASE, PUTATIVE (AFU_ORTHOLOGUE AFUA_2G14860)-RELATED"/>
    <property type="match status" value="1"/>
</dbReference>
<name>A0A1H3J1B7_9PSEU</name>
<dbReference type="OrthoDB" id="8444301at2"/>
<dbReference type="AlphaFoldDB" id="A0A1H3J1B7"/>
<dbReference type="GO" id="GO:0016787">
    <property type="term" value="F:hydrolase activity"/>
    <property type="evidence" value="ECO:0007669"/>
    <property type="project" value="UniProtKB-KW"/>
</dbReference>
<dbReference type="Proteomes" id="UP000199515">
    <property type="component" value="Unassembled WGS sequence"/>
</dbReference>
<dbReference type="RefSeq" id="WP_091292335.1">
    <property type="nucleotide sequence ID" value="NZ_FNON01000005.1"/>
</dbReference>
<feature type="domain" description="AB hydrolase-1" evidence="1">
    <location>
        <begin position="16"/>
        <end position="223"/>
    </location>
</feature>
<sequence>MRLHTREWGSGDRVAVLVHGMGASSRAWWRVGPELAGRGYRVIAVDLPGHGGSAPAPDAEPAEFAEALLATVPAKPALALGHSMGGMTLALAVERLLPERAVYSEPLFRVPRLDVLEAFITRDMARTKGLSVEQLFAERPQWNDEAREVEAETIAAWDLDTSIGFLHRLAGQDLSPPPVVPSMIQLAKPSRVLSTAFAAELAGRGFEVREVAHPDHTLHYADHAGFMGSLDGWL</sequence>
<dbReference type="InterPro" id="IPR029058">
    <property type="entry name" value="AB_hydrolase_fold"/>
</dbReference>
<dbReference type="SUPFAM" id="SSF53474">
    <property type="entry name" value="alpha/beta-Hydrolases"/>
    <property type="match status" value="1"/>
</dbReference>
<keyword evidence="2" id="KW-0378">Hydrolase</keyword>
<gene>
    <name evidence="2" type="ORF">SAMN05421504_105208</name>
</gene>
<dbReference type="Pfam" id="PF12697">
    <property type="entry name" value="Abhydrolase_6"/>
    <property type="match status" value="1"/>
</dbReference>
<accession>A0A1H3J1B7</accession>
<dbReference type="Gene3D" id="3.40.50.1820">
    <property type="entry name" value="alpha/beta hydrolase"/>
    <property type="match status" value="1"/>
</dbReference>
<keyword evidence="3" id="KW-1185">Reference proteome</keyword>
<organism evidence="2 3">
    <name type="scientific">Amycolatopsis xylanica</name>
    <dbReference type="NCBI Taxonomy" id="589385"/>
    <lineage>
        <taxon>Bacteria</taxon>
        <taxon>Bacillati</taxon>
        <taxon>Actinomycetota</taxon>
        <taxon>Actinomycetes</taxon>
        <taxon>Pseudonocardiales</taxon>
        <taxon>Pseudonocardiaceae</taxon>
        <taxon>Amycolatopsis</taxon>
    </lineage>
</organism>
<dbReference type="PANTHER" id="PTHR43798">
    <property type="entry name" value="MONOACYLGLYCEROL LIPASE"/>
    <property type="match status" value="1"/>
</dbReference>
<evidence type="ECO:0000313" key="3">
    <source>
        <dbReference type="Proteomes" id="UP000199515"/>
    </source>
</evidence>
<dbReference type="EMBL" id="FNON01000005">
    <property type="protein sequence ID" value="SDY33746.1"/>
    <property type="molecule type" value="Genomic_DNA"/>
</dbReference>
<reference evidence="2 3" key="1">
    <citation type="submission" date="2016-10" db="EMBL/GenBank/DDBJ databases">
        <authorList>
            <person name="de Groot N.N."/>
        </authorList>
    </citation>
    <scope>NUCLEOTIDE SEQUENCE [LARGE SCALE GENOMIC DNA]</scope>
    <source>
        <strain evidence="2 3">CPCC 202699</strain>
    </source>
</reference>
<evidence type="ECO:0000259" key="1">
    <source>
        <dbReference type="Pfam" id="PF12697"/>
    </source>
</evidence>
<dbReference type="InterPro" id="IPR050266">
    <property type="entry name" value="AB_hydrolase_sf"/>
</dbReference>
<dbReference type="STRING" id="589385.SAMN05421504_105208"/>
<dbReference type="GO" id="GO:0016020">
    <property type="term" value="C:membrane"/>
    <property type="evidence" value="ECO:0007669"/>
    <property type="project" value="TreeGrafter"/>
</dbReference>
<dbReference type="InterPro" id="IPR000073">
    <property type="entry name" value="AB_hydrolase_1"/>
</dbReference>
<protein>
    <submittedName>
        <fullName evidence="2">Alpha/beta hydrolase family protein</fullName>
    </submittedName>
</protein>
<proteinExistence type="predicted"/>